<dbReference type="Pfam" id="PF13614">
    <property type="entry name" value="AAA_31"/>
    <property type="match status" value="1"/>
</dbReference>
<keyword evidence="12" id="KW-0067">ATP-binding</keyword>
<evidence type="ECO:0000256" key="10">
    <source>
        <dbReference type="ARBA" id="ARBA00022741"/>
    </source>
</evidence>
<accession>A0ABW8AUA1</accession>
<dbReference type="SUPFAM" id="SSF52540">
    <property type="entry name" value="P-loop containing nucleoside triphosphate hydrolases"/>
    <property type="match status" value="1"/>
</dbReference>
<evidence type="ECO:0000256" key="8">
    <source>
        <dbReference type="ARBA" id="ARBA00022679"/>
    </source>
</evidence>
<feature type="domain" description="AAA" evidence="20">
    <location>
        <begin position="271"/>
        <end position="403"/>
    </location>
</feature>
<evidence type="ECO:0000256" key="1">
    <source>
        <dbReference type="ARBA" id="ARBA00004429"/>
    </source>
</evidence>
<keyword evidence="7" id="KW-0997">Cell inner membrane</keyword>
<dbReference type="PANTHER" id="PTHR32309">
    <property type="entry name" value="TYROSINE-PROTEIN KINASE"/>
    <property type="match status" value="1"/>
</dbReference>
<evidence type="ECO:0000256" key="17">
    <source>
        <dbReference type="SAM" id="MobiDB-lite"/>
    </source>
</evidence>
<keyword evidence="10" id="KW-0547">Nucleotide-binding</keyword>
<comment type="catalytic activity">
    <reaction evidence="16">
        <text>L-tyrosyl-[protein] + ATP = O-phospho-L-tyrosyl-[protein] + ADP + H(+)</text>
        <dbReference type="Rhea" id="RHEA:10596"/>
        <dbReference type="Rhea" id="RHEA-COMP:10136"/>
        <dbReference type="Rhea" id="RHEA-COMP:20101"/>
        <dbReference type="ChEBI" id="CHEBI:15378"/>
        <dbReference type="ChEBI" id="CHEBI:30616"/>
        <dbReference type="ChEBI" id="CHEBI:46858"/>
        <dbReference type="ChEBI" id="CHEBI:61978"/>
        <dbReference type="ChEBI" id="CHEBI:456216"/>
        <dbReference type="EC" id="2.7.10.2"/>
    </reaction>
</comment>
<evidence type="ECO:0000259" key="20">
    <source>
        <dbReference type="Pfam" id="PF13614"/>
    </source>
</evidence>
<keyword evidence="14 18" id="KW-0472">Membrane</keyword>
<evidence type="ECO:0000259" key="19">
    <source>
        <dbReference type="Pfam" id="PF02706"/>
    </source>
</evidence>
<proteinExistence type="inferred from homology"/>
<name>A0ABW8AUA1_9ACTN</name>
<feature type="region of interest" description="Disordered" evidence="17">
    <location>
        <begin position="148"/>
        <end position="168"/>
    </location>
</feature>
<keyword evidence="22" id="KW-1185">Reference proteome</keyword>
<gene>
    <name evidence="21" type="ORF">ACIB24_21080</name>
</gene>
<keyword evidence="8 21" id="KW-0808">Transferase</keyword>
<dbReference type="RefSeq" id="WP_398284172.1">
    <property type="nucleotide sequence ID" value="NZ_JBITLV010000008.1"/>
</dbReference>
<evidence type="ECO:0000256" key="6">
    <source>
        <dbReference type="ARBA" id="ARBA00022475"/>
    </source>
</evidence>
<feature type="transmembrane region" description="Helical" evidence="18">
    <location>
        <begin position="12"/>
        <end position="33"/>
    </location>
</feature>
<evidence type="ECO:0000256" key="13">
    <source>
        <dbReference type="ARBA" id="ARBA00022989"/>
    </source>
</evidence>
<dbReference type="InterPro" id="IPR005702">
    <property type="entry name" value="Wzc-like_C"/>
</dbReference>
<keyword evidence="13 18" id="KW-1133">Transmembrane helix</keyword>
<evidence type="ECO:0000256" key="3">
    <source>
        <dbReference type="ARBA" id="ARBA00007316"/>
    </source>
</evidence>
<keyword evidence="11" id="KW-0418">Kinase</keyword>
<evidence type="ECO:0000256" key="12">
    <source>
        <dbReference type="ARBA" id="ARBA00022840"/>
    </source>
</evidence>
<evidence type="ECO:0000256" key="5">
    <source>
        <dbReference type="ARBA" id="ARBA00011903"/>
    </source>
</evidence>
<dbReference type="InterPro" id="IPR003856">
    <property type="entry name" value="LPS_length_determ_N"/>
</dbReference>
<evidence type="ECO:0000256" key="11">
    <source>
        <dbReference type="ARBA" id="ARBA00022777"/>
    </source>
</evidence>
<evidence type="ECO:0000256" key="14">
    <source>
        <dbReference type="ARBA" id="ARBA00023136"/>
    </source>
</evidence>
<reference evidence="21 22" key="1">
    <citation type="submission" date="2024-10" db="EMBL/GenBank/DDBJ databases">
        <title>The Natural Products Discovery Center: Release of the First 8490 Sequenced Strains for Exploring Actinobacteria Biosynthetic Diversity.</title>
        <authorList>
            <person name="Kalkreuter E."/>
            <person name="Kautsar S.A."/>
            <person name="Yang D."/>
            <person name="Bader C.D."/>
            <person name="Teijaro C.N."/>
            <person name="Fluegel L."/>
            <person name="Davis C.M."/>
            <person name="Simpson J.R."/>
            <person name="Lauterbach L."/>
            <person name="Steele A.D."/>
            <person name="Gui C."/>
            <person name="Meng S."/>
            <person name="Li G."/>
            <person name="Viehrig K."/>
            <person name="Ye F."/>
            <person name="Su P."/>
            <person name="Kiefer A.F."/>
            <person name="Nichols A."/>
            <person name="Cepeda A.J."/>
            <person name="Yan W."/>
            <person name="Fan B."/>
            <person name="Jiang Y."/>
            <person name="Adhikari A."/>
            <person name="Zheng C.-J."/>
            <person name="Schuster L."/>
            <person name="Cowan T.M."/>
            <person name="Smanski M.J."/>
            <person name="Chevrette M.G."/>
            <person name="De Carvalho L.P.S."/>
            <person name="Shen B."/>
        </authorList>
    </citation>
    <scope>NUCLEOTIDE SEQUENCE [LARGE SCALE GENOMIC DNA]</scope>
    <source>
        <strain evidence="21 22">NPDC049639</strain>
    </source>
</reference>
<evidence type="ECO:0000256" key="4">
    <source>
        <dbReference type="ARBA" id="ARBA00008883"/>
    </source>
</evidence>
<feature type="domain" description="Polysaccharide chain length determinant N-terminal" evidence="19">
    <location>
        <begin position="7"/>
        <end position="88"/>
    </location>
</feature>
<keyword evidence="6" id="KW-1003">Cell membrane</keyword>
<keyword evidence="9 18" id="KW-0812">Transmembrane</keyword>
<feature type="region of interest" description="Disordered" evidence="17">
    <location>
        <begin position="486"/>
        <end position="521"/>
    </location>
</feature>
<dbReference type="EC" id="2.7.10.2" evidence="5"/>
<evidence type="ECO:0000256" key="2">
    <source>
        <dbReference type="ARBA" id="ARBA00006683"/>
    </source>
</evidence>
<comment type="subcellular location">
    <subcellularLocation>
        <location evidence="1">Cell inner membrane</location>
        <topology evidence="1">Multi-pass membrane protein</topology>
    </subcellularLocation>
</comment>
<keyword evidence="15" id="KW-0829">Tyrosine-protein kinase</keyword>
<dbReference type="NCBIfam" id="TIGR01007">
    <property type="entry name" value="eps_fam"/>
    <property type="match status" value="1"/>
</dbReference>
<comment type="similarity">
    <text evidence="2">Belongs to the CpsC/CapA family.</text>
</comment>
<evidence type="ECO:0000256" key="18">
    <source>
        <dbReference type="SAM" id="Phobius"/>
    </source>
</evidence>
<evidence type="ECO:0000256" key="15">
    <source>
        <dbReference type="ARBA" id="ARBA00023137"/>
    </source>
</evidence>
<evidence type="ECO:0000313" key="21">
    <source>
        <dbReference type="EMBL" id="MFI7589568.1"/>
    </source>
</evidence>
<dbReference type="InterPro" id="IPR025669">
    <property type="entry name" value="AAA_dom"/>
</dbReference>
<dbReference type="CDD" id="cd05387">
    <property type="entry name" value="BY-kinase"/>
    <property type="match status" value="1"/>
</dbReference>
<evidence type="ECO:0000313" key="22">
    <source>
        <dbReference type="Proteomes" id="UP001612915"/>
    </source>
</evidence>
<sequence>MAIADHLRVLRRYWWIPLLTTIASVAAAAWYSFTVTPTYTASTQLFVATALDDSSAGDLSQGSTFVQQRVKSYADIVTSEQVMLQVRAALGLDESTAHLAGRIDAETPLDTVLLTISAMDSSPQQAAAVANATASAFGQFVTQLETPQGATESPVTVQTTRPATAPVAPTSPRIPLNLALGLLAGLALGVGSAVLRDRTNSHVESAADVEEVTGAVPLGLVPHDRTATRRPLVDLAEQSGRAEAYRGLRTNLLFTGVDRPATSIVVTSPLPGDGKSTTAANLALTLAMSGARVALVEADLRKPAVSRYLGLSHAVGLTNVLAGQHELRDVMAVHTGPDGRELIAVLPSGPTPPNPSELLGSAQMAKLLAMLTNHYDYVVIDAPPLLPVTDAAVLGSTVDGVVMVARHRVTGRDQLAQAHRALTALNARVLGTVLNGVPAKGAGGYQGYGYGASARGSAPTPIEPPTLGRPSILVPDQALARVPEQRGAIDLTAHRPGVSDGVRRRGTGAKHVTGDADTYTV</sequence>
<dbReference type="GO" id="GO:0004715">
    <property type="term" value="F:non-membrane spanning protein tyrosine kinase activity"/>
    <property type="evidence" value="ECO:0007669"/>
    <property type="project" value="UniProtKB-EC"/>
</dbReference>
<evidence type="ECO:0000256" key="7">
    <source>
        <dbReference type="ARBA" id="ARBA00022519"/>
    </source>
</evidence>
<comment type="similarity">
    <text evidence="4">Belongs to the etk/wzc family.</text>
</comment>
<dbReference type="PANTHER" id="PTHR32309:SF13">
    <property type="entry name" value="FERRIC ENTEROBACTIN TRANSPORT PROTEIN FEPE"/>
    <property type="match status" value="1"/>
</dbReference>
<dbReference type="InterPro" id="IPR027417">
    <property type="entry name" value="P-loop_NTPase"/>
</dbReference>
<dbReference type="Pfam" id="PF02706">
    <property type="entry name" value="Wzz"/>
    <property type="match status" value="1"/>
</dbReference>
<feature type="compositionally biased region" description="Low complexity" evidence="17">
    <location>
        <begin position="154"/>
        <end position="168"/>
    </location>
</feature>
<organism evidence="21 22">
    <name type="scientific">Spongisporangium articulatum</name>
    <dbReference type="NCBI Taxonomy" id="3362603"/>
    <lineage>
        <taxon>Bacteria</taxon>
        <taxon>Bacillati</taxon>
        <taxon>Actinomycetota</taxon>
        <taxon>Actinomycetes</taxon>
        <taxon>Kineosporiales</taxon>
        <taxon>Kineosporiaceae</taxon>
        <taxon>Spongisporangium</taxon>
    </lineage>
</organism>
<evidence type="ECO:0000256" key="16">
    <source>
        <dbReference type="ARBA" id="ARBA00051245"/>
    </source>
</evidence>
<dbReference type="EMBL" id="JBITLV010000008">
    <property type="protein sequence ID" value="MFI7589568.1"/>
    <property type="molecule type" value="Genomic_DNA"/>
</dbReference>
<comment type="similarity">
    <text evidence="3">Belongs to the CpsD/CapB family.</text>
</comment>
<evidence type="ECO:0000256" key="9">
    <source>
        <dbReference type="ARBA" id="ARBA00022692"/>
    </source>
</evidence>
<protein>
    <recommendedName>
        <fullName evidence="5">non-specific protein-tyrosine kinase</fullName>
        <ecNumber evidence="5">2.7.10.2</ecNumber>
    </recommendedName>
</protein>
<dbReference type="InterPro" id="IPR050445">
    <property type="entry name" value="Bact_polysacc_biosynth/exp"/>
</dbReference>
<dbReference type="Proteomes" id="UP001612915">
    <property type="component" value="Unassembled WGS sequence"/>
</dbReference>
<comment type="caution">
    <text evidence="21">The sequence shown here is derived from an EMBL/GenBank/DDBJ whole genome shotgun (WGS) entry which is preliminary data.</text>
</comment>
<dbReference type="Gene3D" id="3.40.50.300">
    <property type="entry name" value="P-loop containing nucleotide triphosphate hydrolases"/>
    <property type="match status" value="1"/>
</dbReference>